<keyword evidence="2" id="KW-1133">Transmembrane helix</keyword>
<keyword evidence="2" id="KW-0472">Membrane</keyword>
<keyword evidence="4" id="KW-1185">Reference proteome</keyword>
<dbReference type="eggNOG" id="ENOG502S4CH">
    <property type="taxonomic scope" value="Eukaryota"/>
</dbReference>
<evidence type="ECO:0000256" key="2">
    <source>
        <dbReference type="SAM" id="Phobius"/>
    </source>
</evidence>
<dbReference type="Gramene" id="LPERR07G09330.2">
    <property type="protein sequence ID" value="LPERR07G09330.2"/>
    <property type="gene ID" value="LPERR07G09330"/>
</dbReference>
<feature type="transmembrane region" description="Helical" evidence="2">
    <location>
        <begin position="241"/>
        <end position="263"/>
    </location>
</feature>
<evidence type="ECO:0000313" key="3">
    <source>
        <dbReference type="EnsemblPlants" id="LPERR07G09330.2"/>
    </source>
</evidence>
<evidence type="ECO:0000256" key="1">
    <source>
        <dbReference type="SAM" id="MobiDB-lite"/>
    </source>
</evidence>
<dbReference type="Proteomes" id="UP000032180">
    <property type="component" value="Chromosome 7"/>
</dbReference>
<reference evidence="3 4" key="1">
    <citation type="submission" date="2012-08" db="EMBL/GenBank/DDBJ databases">
        <title>Oryza genome evolution.</title>
        <authorList>
            <person name="Wing R.A."/>
        </authorList>
    </citation>
    <scope>NUCLEOTIDE SEQUENCE</scope>
</reference>
<feature type="transmembrane region" description="Helical" evidence="2">
    <location>
        <begin position="269"/>
        <end position="287"/>
    </location>
</feature>
<keyword evidence="2" id="KW-0812">Transmembrane</keyword>
<dbReference type="STRING" id="77586.A0A0D9WXU5"/>
<proteinExistence type="predicted"/>
<dbReference type="Gramene" id="LPERR07G09330.1">
    <property type="protein sequence ID" value="LPERR07G09330.1"/>
    <property type="gene ID" value="LPERR07G09330"/>
</dbReference>
<feature type="region of interest" description="Disordered" evidence="1">
    <location>
        <begin position="50"/>
        <end position="166"/>
    </location>
</feature>
<organism evidence="3 4">
    <name type="scientific">Leersia perrieri</name>
    <dbReference type="NCBI Taxonomy" id="77586"/>
    <lineage>
        <taxon>Eukaryota</taxon>
        <taxon>Viridiplantae</taxon>
        <taxon>Streptophyta</taxon>
        <taxon>Embryophyta</taxon>
        <taxon>Tracheophyta</taxon>
        <taxon>Spermatophyta</taxon>
        <taxon>Magnoliopsida</taxon>
        <taxon>Liliopsida</taxon>
        <taxon>Poales</taxon>
        <taxon>Poaceae</taxon>
        <taxon>BOP clade</taxon>
        <taxon>Oryzoideae</taxon>
        <taxon>Oryzeae</taxon>
        <taxon>Oryzinae</taxon>
        <taxon>Leersia</taxon>
    </lineage>
</organism>
<dbReference type="EnsemblPlants" id="LPERR07G09330.1">
    <property type="protein sequence ID" value="LPERR07G09330.1"/>
    <property type="gene ID" value="LPERR07G09330"/>
</dbReference>
<feature type="compositionally biased region" description="Basic and acidic residues" evidence="1">
    <location>
        <begin position="147"/>
        <end position="157"/>
    </location>
</feature>
<reference evidence="3" key="3">
    <citation type="submission" date="2015-04" db="UniProtKB">
        <authorList>
            <consortium name="EnsemblPlants"/>
        </authorList>
    </citation>
    <scope>IDENTIFICATION</scope>
</reference>
<dbReference type="AlphaFoldDB" id="A0A0D9WXU5"/>
<reference evidence="3 4" key="2">
    <citation type="submission" date="2013-12" db="EMBL/GenBank/DDBJ databases">
        <authorList>
            <person name="Yu Y."/>
            <person name="Lee S."/>
            <person name="de Baynast K."/>
            <person name="Wissotski M."/>
            <person name="Liu L."/>
            <person name="Talag J."/>
            <person name="Goicoechea J."/>
            <person name="Angelova A."/>
            <person name="Jetty R."/>
            <person name="Kudrna D."/>
            <person name="Golser W."/>
            <person name="Rivera L."/>
            <person name="Zhang J."/>
            <person name="Wing R."/>
        </authorList>
    </citation>
    <scope>NUCLEOTIDE SEQUENCE</scope>
</reference>
<protein>
    <submittedName>
        <fullName evidence="3">Uncharacterized protein</fullName>
    </submittedName>
</protein>
<evidence type="ECO:0000313" key="4">
    <source>
        <dbReference type="Proteomes" id="UP000032180"/>
    </source>
</evidence>
<feature type="compositionally biased region" description="Low complexity" evidence="1">
    <location>
        <begin position="131"/>
        <end position="146"/>
    </location>
</feature>
<dbReference type="HOGENOM" id="CLU_869764_0_0_1"/>
<sequence>MSCSLIKTQALDPHGNSTDHASFITVVGSHVLEKTTTPYHDRQFALPTPASQAAAVVGDAQRRSQQKRRGREGEKERAQIGGEVPTAVASPATARGARQMREPLRQGVCLSGRPKRAAREAAPTRPRPHRSSPGYPAAPAPTASSPPRERPVSRPRDTVGSLSPSRPSVSLVLPFCGPLRAQAPGRRGRLEGEAADLLHLGSNEVKDQQYKPWTWKGVPPMKYHQLKLFWWEHCLLAPTWFVVKITFLLLAFCFTAMLSLAFFSSDFVIIGHVLLLVTIGTVLFVLLNRFLAETGLVSVEQQMKEMGIHKTEATEKDKGN</sequence>
<accession>A0A0D9WXU5</accession>
<name>A0A0D9WXU5_9ORYZ</name>
<dbReference type="EnsemblPlants" id="LPERR07G09330.2">
    <property type="protein sequence ID" value="LPERR07G09330.2"/>
    <property type="gene ID" value="LPERR07G09330"/>
</dbReference>